<organism evidence="1 2">
    <name type="scientific">Pseudomonas syringae pv. ribicola</name>
    <dbReference type="NCBI Taxonomy" id="55398"/>
    <lineage>
        <taxon>Bacteria</taxon>
        <taxon>Pseudomonadati</taxon>
        <taxon>Pseudomonadota</taxon>
        <taxon>Gammaproteobacteria</taxon>
        <taxon>Pseudomonadales</taxon>
        <taxon>Pseudomonadaceae</taxon>
        <taxon>Pseudomonas</taxon>
    </lineage>
</organism>
<gene>
    <name evidence="1" type="ORF">ALQ95_200097</name>
</gene>
<protein>
    <submittedName>
        <fullName evidence="1">Uncharacterized protein</fullName>
    </submittedName>
</protein>
<evidence type="ECO:0000313" key="2">
    <source>
        <dbReference type="Proteomes" id="UP000280292"/>
    </source>
</evidence>
<proteinExistence type="predicted"/>
<dbReference type="EMBL" id="RBNR01000198">
    <property type="protein sequence ID" value="RML42941.1"/>
    <property type="molecule type" value="Genomic_DNA"/>
</dbReference>
<dbReference type="AlphaFoldDB" id="A0A3M2VUM2"/>
<sequence>MSKLRRAWDFVVVCLRVHHVYELLRDYFEGL</sequence>
<accession>A0A3M2VUM2</accession>
<comment type="caution">
    <text evidence="1">The sequence shown here is derived from an EMBL/GenBank/DDBJ whole genome shotgun (WGS) entry which is preliminary data.</text>
</comment>
<evidence type="ECO:0000313" key="1">
    <source>
        <dbReference type="EMBL" id="RML42941.1"/>
    </source>
</evidence>
<dbReference type="Proteomes" id="UP000280292">
    <property type="component" value="Unassembled WGS sequence"/>
</dbReference>
<name>A0A3M2VUM2_PSESI</name>
<reference evidence="1 2" key="1">
    <citation type="submission" date="2018-08" db="EMBL/GenBank/DDBJ databases">
        <title>Recombination of ecologically and evolutionarily significant loci maintains genetic cohesion in the Pseudomonas syringae species complex.</title>
        <authorList>
            <person name="Dillon M."/>
            <person name="Thakur S."/>
            <person name="Almeida R.N.D."/>
            <person name="Weir B.S."/>
            <person name="Guttman D.S."/>
        </authorList>
    </citation>
    <scope>NUCLEOTIDE SEQUENCE [LARGE SCALE GENOMIC DNA]</scope>
    <source>
        <strain evidence="1 2">ICMP 3883</strain>
    </source>
</reference>